<dbReference type="SMART" id="SM00014">
    <property type="entry name" value="acidPPc"/>
    <property type="match status" value="1"/>
</dbReference>
<feature type="signal peptide" evidence="1">
    <location>
        <begin position="1"/>
        <end position="23"/>
    </location>
</feature>
<evidence type="ECO:0000259" key="2">
    <source>
        <dbReference type="SMART" id="SM00014"/>
    </source>
</evidence>
<name>A0A6S6LZA4_9BACT</name>
<dbReference type="RefSeq" id="WP_185242337.1">
    <property type="nucleotide sequence ID" value="NZ_AP023213.1"/>
</dbReference>
<evidence type="ECO:0000313" key="3">
    <source>
        <dbReference type="EMBL" id="BCG47427.1"/>
    </source>
</evidence>
<reference evidence="3 4" key="1">
    <citation type="submission" date="2020-06" db="EMBL/GenBank/DDBJ databases">
        <title>Interaction of electrochemicaly active bacteria, Geobacter bremensis R4 on different carbon anode.</title>
        <authorList>
            <person name="Meng L."/>
            <person name="Yoshida N."/>
        </authorList>
    </citation>
    <scope>NUCLEOTIDE SEQUENCE [LARGE SCALE GENOMIC DNA]</scope>
    <source>
        <strain evidence="3 4">R4</strain>
    </source>
</reference>
<organism evidence="3 4">
    <name type="scientific">Citrifermentans bremense</name>
    <dbReference type="NCBI Taxonomy" id="60035"/>
    <lineage>
        <taxon>Bacteria</taxon>
        <taxon>Pseudomonadati</taxon>
        <taxon>Thermodesulfobacteriota</taxon>
        <taxon>Desulfuromonadia</taxon>
        <taxon>Geobacterales</taxon>
        <taxon>Geobacteraceae</taxon>
        <taxon>Citrifermentans</taxon>
    </lineage>
</organism>
<dbReference type="Proteomes" id="UP000515472">
    <property type="component" value="Chromosome"/>
</dbReference>
<keyword evidence="4" id="KW-1185">Reference proteome</keyword>
<accession>A0A6S6LZA4</accession>
<evidence type="ECO:0000256" key="1">
    <source>
        <dbReference type="SAM" id="SignalP"/>
    </source>
</evidence>
<feature type="chain" id="PRO_5028470418" evidence="1">
    <location>
        <begin position="24"/>
        <end position="182"/>
    </location>
</feature>
<dbReference type="Gene3D" id="1.20.144.10">
    <property type="entry name" value="Phosphatidic acid phosphatase type 2/haloperoxidase"/>
    <property type="match status" value="1"/>
</dbReference>
<protein>
    <submittedName>
        <fullName evidence="3">Phosphoesterase PA-phosphatase related</fullName>
    </submittedName>
</protein>
<feature type="domain" description="Phosphatidic acid phosphatase type 2/haloperoxidase" evidence="2">
    <location>
        <begin position="31"/>
        <end position="157"/>
    </location>
</feature>
<dbReference type="AlphaFoldDB" id="A0A6S6LZA4"/>
<dbReference type="SUPFAM" id="SSF48317">
    <property type="entry name" value="Acid phosphatase/Vanadium-dependent haloperoxidase"/>
    <property type="match status" value="1"/>
</dbReference>
<sequence length="182" mass="19957">MSRILRCAALFALLFTLFRPAPALCVSSEIVGHAVMAAIPVSAFAVAYFNNDVEGEKQWLRNVIANQTLTSIARLGFNETSLGRRPTGNGYGFPSGHVAFAGSGAAFYSERYGWKYGVPAWLATAFVANNRVQNHDHHWRDVIASMALSYGVGKLFVTPENASYVAPVIGPDWLGLRWERSF</sequence>
<proteinExistence type="predicted"/>
<keyword evidence="1" id="KW-0732">Signal</keyword>
<dbReference type="InterPro" id="IPR000326">
    <property type="entry name" value="PAP2/HPO"/>
</dbReference>
<evidence type="ECO:0000313" key="4">
    <source>
        <dbReference type="Proteomes" id="UP000515472"/>
    </source>
</evidence>
<dbReference type="Pfam" id="PF01569">
    <property type="entry name" value="PAP2"/>
    <property type="match status" value="1"/>
</dbReference>
<dbReference type="EMBL" id="AP023213">
    <property type="protein sequence ID" value="BCG47427.1"/>
    <property type="molecule type" value="Genomic_DNA"/>
</dbReference>
<dbReference type="KEGG" id="gbn:GEOBRER4_21770"/>
<gene>
    <name evidence="3" type="ORF">GEOBRER4_n2259</name>
</gene>
<dbReference type="InterPro" id="IPR036938">
    <property type="entry name" value="PAP2/HPO_sf"/>
</dbReference>